<dbReference type="InterPro" id="IPR036882">
    <property type="entry name" value="Alba-like_dom_sf"/>
</dbReference>
<dbReference type="EMBL" id="JH818634">
    <property type="protein sequence ID" value="EKC42675.1"/>
    <property type="molecule type" value="Genomic_DNA"/>
</dbReference>
<organism evidence="11">
    <name type="scientific">Magallana gigas</name>
    <name type="common">Pacific oyster</name>
    <name type="synonym">Crassostrea gigas</name>
    <dbReference type="NCBI Taxonomy" id="29159"/>
    <lineage>
        <taxon>Eukaryota</taxon>
        <taxon>Metazoa</taxon>
        <taxon>Spiralia</taxon>
        <taxon>Lophotrochozoa</taxon>
        <taxon>Mollusca</taxon>
        <taxon>Bivalvia</taxon>
        <taxon>Autobranchia</taxon>
        <taxon>Pteriomorphia</taxon>
        <taxon>Ostreida</taxon>
        <taxon>Ostreoidea</taxon>
        <taxon>Ostreidae</taxon>
        <taxon>Magallana</taxon>
    </lineage>
</organism>
<sequence length="176" mass="19955">MNINVAVLGSPQYGQDHQKLAKIRKYHCSHNISHVSPAGRSSKNFKELIDKEEYDLRKRLPRKLPKRKTDVYITRKTDFACQLERAQKLLDSENEVYVHGLGAAINRAINLALQIQTESQGLVEIAAHTSTVELVDDLEPQTDDLEPETQSRNNSAIHIKVYKINPVKVELKDATT</sequence>
<dbReference type="InParanoid" id="K1RM62"/>
<dbReference type="PANTHER" id="PTHR15314:SF1">
    <property type="entry name" value="RIBONUCLEASE P PROTEIN SUBUNIT P20"/>
    <property type="match status" value="1"/>
</dbReference>
<comment type="function">
    <text evidence="8">Component of ribonuclease P, a ribonucleoprotein complex that generates mature tRNA molecules by cleaving their 5'-ends. Also a component of the MRP ribonuclease complex, which cleaves pre-rRNA sequences.</text>
</comment>
<dbReference type="GO" id="GO:0005655">
    <property type="term" value="C:nucleolar ribonuclease P complex"/>
    <property type="evidence" value="ECO:0007669"/>
    <property type="project" value="InterPro"/>
</dbReference>
<dbReference type="SUPFAM" id="SSF82704">
    <property type="entry name" value="AlbA-like"/>
    <property type="match status" value="1"/>
</dbReference>
<evidence type="ECO:0000256" key="1">
    <source>
        <dbReference type="ARBA" id="ARBA00004463"/>
    </source>
</evidence>
<evidence type="ECO:0000256" key="10">
    <source>
        <dbReference type="ARBA" id="ARBA00068472"/>
    </source>
</evidence>
<comment type="subcellular location">
    <subcellularLocation>
        <location evidence="1">Cytoplasmic granule</location>
    </subcellularLocation>
    <subcellularLocation>
        <location evidence="2">Nucleus</location>
        <location evidence="2">Nucleolus</location>
    </subcellularLocation>
</comment>
<comment type="similarity">
    <text evidence="3">Belongs to the histone-like Alba family.</text>
</comment>
<evidence type="ECO:0000256" key="8">
    <source>
        <dbReference type="ARBA" id="ARBA00053284"/>
    </source>
</evidence>
<dbReference type="GO" id="GO:0003676">
    <property type="term" value="F:nucleic acid binding"/>
    <property type="evidence" value="ECO:0007669"/>
    <property type="project" value="InterPro"/>
</dbReference>
<dbReference type="Pfam" id="PF12328">
    <property type="entry name" value="Rpp20"/>
    <property type="match status" value="1"/>
</dbReference>
<evidence type="ECO:0000313" key="11">
    <source>
        <dbReference type="EMBL" id="EKC42675.1"/>
    </source>
</evidence>
<keyword evidence="6" id="KW-0819">tRNA processing</keyword>
<dbReference type="GO" id="GO:0001682">
    <property type="term" value="P:tRNA 5'-leader removal"/>
    <property type="evidence" value="ECO:0007669"/>
    <property type="project" value="InterPro"/>
</dbReference>
<gene>
    <name evidence="11" type="ORF">CGI_10023896</name>
</gene>
<dbReference type="InterPro" id="IPR014612">
    <property type="entry name" value="Pop7/Rpp20"/>
</dbReference>
<evidence type="ECO:0000256" key="7">
    <source>
        <dbReference type="ARBA" id="ARBA00023242"/>
    </source>
</evidence>
<protein>
    <recommendedName>
        <fullName evidence="10">Ribonuclease P protein subunit p20</fullName>
    </recommendedName>
</protein>
<dbReference type="FunFam" id="3.30.110.20:FF:000002">
    <property type="entry name" value="Ribonuclease P protein subunit p20"/>
    <property type="match status" value="1"/>
</dbReference>
<dbReference type="AlphaFoldDB" id="K1RM62"/>
<accession>K1RM62</accession>
<reference evidence="11" key="1">
    <citation type="journal article" date="2012" name="Nature">
        <title>The oyster genome reveals stress adaptation and complexity of shell formation.</title>
        <authorList>
            <person name="Zhang G."/>
            <person name="Fang X."/>
            <person name="Guo X."/>
            <person name="Li L."/>
            <person name="Luo R."/>
            <person name="Xu F."/>
            <person name="Yang P."/>
            <person name="Zhang L."/>
            <person name="Wang X."/>
            <person name="Qi H."/>
            <person name="Xiong Z."/>
            <person name="Que H."/>
            <person name="Xie Y."/>
            <person name="Holland P.W."/>
            <person name="Paps J."/>
            <person name="Zhu Y."/>
            <person name="Wu F."/>
            <person name="Chen Y."/>
            <person name="Wang J."/>
            <person name="Peng C."/>
            <person name="Meng J."/>
            <person name="Yang L."/>
            <person name="Liu J."/>
            <person name="Wen B."/>
            <person name="Zhang N."/>
            <person name="Huang Z."/>
            <person name="Zhu Q."/>
            <person name="Feng Y."/>
            <person name="Mount A."/>
            <person name="Hedgecock D."/>
            <person name="Xu Z."/>
            <person name="Liu Y."/>
            <person name="Domazet-Loso T."/>
            <person name="Du Y."/>
            <person name="Sun X."/>
            <person name="Zhang S."/>
            <person name="Liu B."/>
            <person name="Cheng P."/>
            <person name="Jiang X."/>
            <person name="Li J."/>
            <person name="Fan D."/>
            <person name="Wang W."/>
            <person name="Fu W."/>
            <person name="Wang T."/>
            <person name="Wang B."/>
            <person name="Zhang J."/>
            <person name="Peng Z."/>
            <person name="Li Y."/>
            <person name="Li N."/>
            <person name="Wang J."/>
            <person name="Chen M."/>
            <person name="He Y."/>
            <person name="Tan F."/>
            <person name="Song X."/>
            <person name="Zheng Q."/>
            <person name="Huang R."/>
            <person name="Yang H."/>
            <person name="Du X."/>
            <person name="Chen L."/>
            <person name="Yang M."/>
            <person name="Gaffney P.M."/>
            <person name="Wang S."/>
            <person name="Luo L."/>
            <person name="She Z."/>
            <person name="Ming Y."/>
            <person name="Huang W."/>
            <person name="Zhang S."/>
            <person name="Huang B."/>
            <person name="Zhang Y."/>
            <person name="Qu T."/>
            <person name="Ni P."/>
            <person name="Miao G."/>
            <person name="Wang J."/>
            <person name="Wang Q."/>
            <person name="Steinberg C.E."/>
            <person name="Wang H."/>
            <person name="Li N."/>
            <person name="Qian L."/>
            <person name="Zhang G."/>
            <person name="Li Y."/>
            <person name="Yang H."/>
            <person name="Liu X."/>
            <person name="Wang J."/>
            <person name="Yin Y."/>
            <person name="Wang J."/>
        </authorList>
    </citation>
    <scope>NUCLEOTIDE SEQUENCE [LARGE SCALE GENOMIC DNA]</scope>
    <source>
        <strain evidence="11">05x7-T-G4-1.051#20</strain>
    </source>
</reference>
<keyword evidence="4" id="KW-0963">Cytoplasm</keyword>
<keyword evidence="5" id="KW-0698">rRNA processing</keyword>
<evidence type="ECO:0000256" key="2">
    <source>
        <dbReference type="ARBA" id="ARBA00004604"/>
    </source>
</evidence>
<evidence type="ECO:0000256" key="6">
    <source>
        <dbReference type="ARBA" id="ARBA00022694"/>
    </source>
</evidence>
<evidence type="ECO:0000256" key="9">
    <source>
        <dbReference type="ARBA" id="ARBA00064615"/>
    </source>
</evidence>
<dbReference type="PANTHER" id="PTHR15314">
    <property type="entry name" value="RIBONUCLEASE P PROTEIN SUBUNIT P20"/>
    <property type="match status" value="1"/>
</dbReference>
<evidence type="ECO:0000256" key="5">
    <source>
        <dbReference type="ARBA" id="ARBA00022552"/>
    </source>
</evidence>
<dbReference type="Gene3D" id="3.30.110.20">
    <property type="entry name" value="Alba-like domain"/>
    <property type="match status" value="1"/>
</dbReference>
<dbReference type="HOGENOM" id="CLU_130587_0_0_1"/>
<keyword evidence="7" id="KW-0539">Nucleus</keyword>
<comment type="subunit">
    <text evidence="9">Component of nuclear RNase P and RNase MRP complexes. RNase P consists of a catalytic RNA moiety and 10 different protein chains; POP1, POP4, POP5, POP7, RPP14, RPP21, RPP25, RPP30, RPP38 and RPP40. Within the RNase P complex, POP1, POP7 and RPP25 form the 'finger' subcomplex, POP5, RPP14, RPP40 and homodimeric RPP30 form the 'palm' subcomplex, and RPP21, POP4 and RPP38 form the 'wrist' subcomplex. All subunits of the RNase P complex interact with the catalytic RNA. Several subunits of RNase P are also part of the RNase MRP complex. RNase MRP consists of a catalytic RNA moiety and about 8 protein subunits; POP1, POP7, RPP25, RPP30, RPP38, RPP40 and possibly also POP4 and POP5. Interacts with SMN1. POP7 forms a heterodimer with RPP25 that binds to the P3 stem loop of the catalytic RNA.</text>
</comment>
<evidence type="ECO:0000256" key="4">
    <source>
        <dbReference type="ARBA" id="ARBA00022490"/>
    </source>
</evidence>
<dbReference type="GO" id="GO:0000172">
    <property type="term" value="C:ribonuclease MRP complex"/>
    <property type="evidence" value="ECO:0007669"/>
    <property type="project" value="InterPro"/>
</dbReference>
<evidence type="ECO:0000256" key="3">
    <source>
        <dbReference type="ARBA" id="ARBA00008018"/>
    </source>
</evidence>
<dbReference type="FunCoup" id="K1RM62">
    <property type="interactions" value="705"/>
</dbReference>
<dbReference type="GO" id="GO:0006364">
    <property type="term" value="P:rRNA processing"/>
    <property type="evidence" value="ECO:0007669"/>
    <property type="project" value="UniProtKB-KW"/>
</dbReference>
<proteinExistence type="inferred from homology"/>
<name>K1RM62_MAGGI</name>